<dbReference type="GO" id="GO:0008270">
    <property type="term" value="F:zinc ion binding"/>
    <property type="evidence" value="ECO:0007669"/>
    <property type="project" value="UniProtKB-KW"/>
</dbReference>
<dbReference type="Proteomes" id="UP000316621">
    <property type="component" value="Chromosome 9"/>
</dbReference>
<comment type="domain">
    <text evidence="11">The RING-type zinc finger domain is responsible for E3 ligase activity.</text>
</comment>
<dbReference type="PROSITE" id="PS50089">
    <property type="entry name" value="ZF_RING_2"/>
    <property type="match status" value="1"/>
</dbReference>
<dbReference type="Gene3D" id="3.30.40.10">
    <property type="entry name" value="Zinc/RING finger domain, C3HC4 (zinc finger)"/>
    <property type="match status" value="1"/>
</dbReference>
<dbReference type="GO" id="GO:0061630">
    <property type="term" value="F:ubiquitin protein ligase activity"/>
    <property type="evidence" value="ECO:0007669"/>
    <property type="project" value="UniProtKB-UniRule"/>
</dbReference>
<evidence type="ECO:0000256" key="8">
    <source>
        <dbReference type="ARBA" id="ARBA00022833"/>
    </source>
</evidence>
<dbReference type="AlphaFoldDB" id="A0A4Y7L0Z9"/>
<dbReference type="Gramene" id="RZC79223">
    <property type="protein sequence ID" value="RZC79223"/>
    <property type="gene ID" value="C5167_003405"/>
</dbReference>
<dbReference type="InterPro" id="IPR001841">
    <property type="entry name" value="Znf_RING"/>
</dbReference>
<evidence type="ECO:0000256" key="12">
    <source>
        <dbReference type="SAM" id="MobiDB-lite"/>
    </source>
</evidence>
<dbReference type="OMA" id="QRWRWRH"/>
<evidence type="ECO:0000256" key="11">
    <source>
        <dbReference type="RuleBase" id="RU369090"/>
    </source>
</evidence>
<protein>
    <recommendedName>
        <fullName evidence="11">E3 ubiquitin-protein ligase RMA</fullName>
        <ecNumber evidence="11">2.3.2.27</ecNumber>
    </recommendedName>
    <alternativeName>
        <fullName evidence="11">Protein RING membrane-anchor</fullName>
    </alternativeName>
    <alternativeName>
        <fullName evidence="11">RING-type E3 ubiquitin transferase RMA</fullName>
    </alternativeName>
</protein>
<dbReference type="InterPro" id="IPR017907">
    <property type="entry name" value="Znf_RING_CS"/>
</dbReference>
<dbReference type="EMBL" id="CM010723">
    <property type="protein sequence ID" value="RZC79223.1"/>
    <property type="molecule type" value="Genomic_DNA"/>
</dbReference>
<comment type="function">
    <text evidence="11">E3 ubiquitin-protein ligase.</text>
</comment>
<keyword evidence="4 11" id="KW-0808">Transferase</keyword>
<keyword evidence="15" id="KW-1185">Reference proteome</keyword>
<evidence type="ECO:0000256" key="1">
    <source>
        <dbReference type="ARBA" id="ARBA00000900"/>
    </source>
</evidence>
<evidence type="ECO:0000313" key="15">
    <source>
        <dbReference type="Proteomes" id="UP000316621"/>
    </source>
</evidence>
<dbReference type="PANTHER" id="PTHR12313">
    <property type="entry name" value="E3 UBIQUITIN-PROTEIN LIGASE RNF5-RELATED"/>
    <property type="match status" value="1"/>
</dbReference>
<name>A0A4Y7L0Z9_PAPSO</name>
<evidence type="ECO:0000256" key="10">
    <source>
        <dbReference type="PROSITE-ProRule" id="PRU00175"/>
    </source>
</evidence>
<dbReference type="InterPro" id="IPR018957">
    <property type="entry name" value="Znf_C3HC4_RING-type"/>
</dbReference>
<evidence type="ECO:0000256" key="2">
    <source>
        <dbReference type="ARBA" id="ARBA00004308"/>
    </source>
</evidence>
<feature type="region of interest" description="Disordered" evidence="12">
    <location>
        <begin position="312"/>
        <end position="334"/>
    </location>
</feature>
<dbReference type="SUPFAM" id="SSF57850">
    <property type="entry name" value="RING/U-box"/>
    <property type="match status" value="1"/>
</dbReference>
<keyword evidence="8 11" id="KW-0862">Zinc</keyword>
<keyword evidence="7 11" id="KW-0833">Ubl conjugation pathway</keyword>
<feature type="domain" description="RING-type" evidence="13">
    <location>
        <begin position="144"/>
        <end position="185"/>
    </location>
</feature>
<comment type="pathway">
    <text evidence="3 11">Protein modification; protein ubiquitination.</text>
</comment>
<dbReference type="UniPathway" id="UPA00143"/>
<accession>A0A4Y7L0Z9</accession>
<dbReference type="InterPro" id="IPR045103">
    <property type="entry name" value="RNF5/RNF185-like"/>
</dbReference>
<keyword evidence="6 10" id="KW-0863">Zinc-finger</keyword>
<dbReference type="PROSITE" id="PS00518">
    <property type="entry name" value="ZF_RING_1"/>
    <property type="match status" value="1"/>
</dbReference>
<evidence type="ECO:0000256" key="6">
    <source>
        <dbReference type="ARBA" id="ARBA00022771"/>
    </source>
</evidence>
<evidence type="ECO:0000256" key="9">
    <source>
        <dbReference type="ARBA" id="ARBA00023136"/>
    </source>
</evidence>
<evidence type="ECO:0000256" key="4">
    <source>
        <dbReference type="ARBA" id="ARBA00022679"/>
    </source>
</evidence>
<feature type="region of interest" description="Disordered" evidence="12">
    <location>
        <begin position="87"/>
        <end position="113"/>
    </location>
</feature>
<comment type="catalytic activity">
    <reaction evidence="1 11">
        <text>S-ubiquitinyl-[E2 ubiquitin-conjugating enzyme]-L-cysteine + [acceptor protein]-L-lysine = [E2 ubiquitin-conjugating enzyme]-L-cysteine + N(6)-ubiquitinyl-[acceptor protein]-L-lysine.</text>
        <dbReference type="EC" id="2.3.2.27"/>
    </reaction>
</comment>
<organism evidence="14 15">
    <name type="scientific">Papaver somniferum</name>
    <name type="common">Opium poppy</name>
    <dbReference type="NCBI Taxonomy" id="3469"/>
    <lineage>
        <taxon>Eukaryota</taxon>
        <taxon>Viridiplantae</taxon>
        <taxon>Streptophyta</taxon>
        <taxon>Embryophyta</taxon>
        <taxon>Tracheophyta</taxon>
        <taxon>Spermatophyta</taxon>
        <taxon>Magnoliopsida</taxon>
        <taxon>Ranunculales</taxon>
        <taxon>Papaveraceae</taxon>
        <taxon>Papaveroideae</taxon>
        <taxon>Papaver</taxon>
    </lineage>
</organism>
<proteinExistence type="predicted"/>
<feature type="region of interest" description="Disordered" evidence="12">
    <location>
        <begin position="46"/>
        <end position="66"/>
    </location>
</feature>
<dbReference type="GO" id="GO:0016567">
    <property type="term" value="P:protein ubiquitination"/>
    <property type="evidence" value="ECO:0007669"/>
    <property type="project" value="UniProtKB-UniPathway"/>
</dbReference>
<dbReference type="GO" id="GO:0005789">
    <property type="term" value="C:endoplasmic reticulum membrane"/>
    <property type="evidence" value="ECO:0007669"/>
    <property type="project" value="UniProtKB-SubCell"/>
</dbReference>
<evidence type="ECO:0000313" key="14">
    <source>
        <dbReference type="EMBL" id="RZC79223.1"/>
    </source>
</evidence>
<reference evidence="14 15" key="1">
    <citation type="journal article" date="2018" name="Science">
        <title>The opium poppy genome and morphinan production.</title>
        <authorList>
            <person name="Guo L."/>
            <person name="Winzer T."/>
            <person name="Yang X."/>
            <person name="Li Y."/>
            <person name="Ning Z."/>
            <person name="He Z."/>
            <person name="Teodor R."/>
            <person name="Lu Y."/>
            <person name="Bowser T.A."/>
            <person name="Graham I.A."/>
            <person name="Ye K."/>
        </authorList>
    </citation>
    <scope>NUCLEOTIDE SEQUENCE [LARGE SCALE GENOMIC DNA]</scope>
    <source>
        <strain evidence="15">cv. HN1</strain>
        <tissue evidence="14">Leaves</tissue>
    </source>
</reference>
<dbReference type="EC" id="2.3.2.27" evidence="11"/>
<dbReference type="STRING" id="3469.A0A4Y7L0Z9"/>
<keyword evidence="11" id="KW-0256">Endoplasmic reticulum</keyword>
<feature type="compositionally biased region" description="Basic residues" evidence="12">
    <location>
        <begin position="55"/>
        <end position="64"/>
    </location>
</feature>
<evidence type="ECO:0000259" key="13">
    <source>
        <dbReference type="PROSITE" id="PS50089"/>
    </source>
</evidence>
<dbReference type="SMART" id="SM00184">
    <property type="entry name" value="RING"/>
    <property type="match status" value="1"/>
</dbReference>
<keyword evidence="9" id="KW-0472">Membrane</keyword>
<evidence type="ECO:0000256" key="7">
    <source>
        <dbReference type="ARBA" id="ARBA00022786"/>
    </source>
</evidence>
<dbReference type="Pfam" id="PF00097">
    <property type="entry name" value="zf-C3HC4"/>
    <property type="match status" value="1"/>
</dbReference>
<dbReference type="CDD" id="cd16534">
    <property type="entry name" value="RING-HC_RNF5-like"/>
    <property type="match status" value="1"/>
</dbReference>
<keyword evidence="5 11" id="KW-0479">Metal-binding</keyword>
<evidence type="ECO:0000256" key="5">
    <source>
        <dbReference type="ARBA" id="ARBA00022723"/>
    </source>
</evidence>
<gene>
    <name evidence="14" type="ORF">C5167_003405</name>
</gene>
<dbReference type="GO" id="GO:0006511">
    <property type="term" value="P:ubiquitin-dependent protein catabolic process"/>
    <property type="evidence" value="ECO:0007669"/>
    <property type="project" value="UniProtKB-UniRule"/>
</dbReference>
<comment type="subcellular location">
    <subcellularLocation>
        <location evidence="2">Endomembrane system</location>
    </subcellularLocation>
    <subcellularLocation>
        <location evidence="11">Endoplasmic reticulum membrane</location>
        <topology evidence="11">Single-pass type IV membrane protein</topology>
    </subcellularLocation>
</comment>
<sequence>MVVVVVVRKQTNTNETLNLIPNLHPTDHFSAELEDNLYYSLRGGHNPIQGVSPRPRNRWRRRRPSITSSETRNFSLDFIVNPSSASERVSQVGEGSLGVTDTDERTAESSKAGKGLAVDLLGNELNKDEDKEKNNEDGMSFFDCNICFGMANEPVITFCGHLFCWPCLYQWLHVYSKVKLCPVCQTELTDANITPIYGRGNNVEDSKMKQKVGVPPRPQARRVESFRQSIQRAVSSSFQIEEMIQRIGRRFDVARGRTPPQDVGGSLELIDRADFLANQILASGGIHREGYRRNILLEQSLLEAQDDVVDVVSSEAEGTNPRPPLSPPSRHSQTAASVVRLSSALSSHERVFHSFLLNQHMRRHHARSPPLENRSSLSSISSALVQRGGGDAEIDLVVPVSSSDASRASIVDTELFRAIRRRRLN</sequence>
<evidence type="ECO:0000256" key="3">
    <source>
        <dbReference type="ARBA" id="ARBA00004906"/>
    </source>
</evidence>
<dbReference type="InterPro" id="IPR013083">
    <property type="entry name" value="Znf_RING/FYVE/PHD"/>
</dbReference>